<dbReference type="PANTHER" id="PTHR11487:SF0">
    <property type="entry name" value="S-ACYL FATTY ACID SYNTHASE THIOESTERASE, MEDIUM CHAIN"/>
    <property type="match status" value="1"/>
</dbReference>
<comment type="catalytic activity">
    <reaction evidence="10">
        <text>tetradecanoyl-CoA + H2O = tetradecanoate + CoA + H(+)</text>
        <dbReference type="Rhea" id="RHEA:40119"/>
        <dbReference type="ChEBI" id="CHEBI:15377"/>
        <dbReference type="ChEBI" id="CHEBI:15378"/>
        <dbReference type="ChEBI" id="CHEBI:30807"/>
        <dbReference type="ChEBI" id="CHEBI:57287"/>
        <dbReference type="ChEBI" id="CHEBI:57385"/>
    </reaction>
    <physiologicalReaction direction="left-to-right" evidence="10">
        <dbReference type="Rhea" id="RHEA:40120"/>
    </physiologicalReaction>
</comment>
<comment type="subunit">
    <text evidence="14">Interacts (via C-terminus) with FASN.</text>
</comment>
<evidence type="ECO:0000313" key="21">
    <source>
        <dbReference type="Proteomes" id="UP001152836"/>
    </source>
</evidence>
<evidence type="ECO:0000256" key="13">
    <source>
        <dbReference type="ARBA" id="ARBA00053731"/>
    </source>
</evidence>
<sequence length="269" mass="30708">MRTEYLNRSQPVFGLNEKVLNCLFRKPDAVFKLICFPWAGGGSVYFAKWGQTVNDLLEVHAVRLAGRETRSQEQFATDIHEVVDEIVSALLPVIQDKAFAFFGHSFGTYIAFVTALRLKEKYKMEPLHFFASSASAPHSKSRPQIPELNQLSEEQIRHYLLNFGGTPKHLIEDKDFMNQCIPVLKADVSILKKFVFDMPSETLLSQDITCFIGSEDIIEDTEGWKDITSGKIDIHMLPGDHFYLLDPDNENFIKNYITKCLELSSLDCY</sequence>
<keyword evidence="4" id="KW-0378">Hydrolase</keyword>
<evidence type="ECO:0000256" key="18">
    <source>
        <dbReference type="ARBA" id="ARBA00079653"/>
    </source>
</evidence>
<feature type="domain" description="Thioesterase" evidence="19">
    <location>
        <begin position="32"/>
        <end position="259"/>
    </location>
</feature>
<reference evidence="20" key="1">
    <citation type="submission" date="2022-06" db="EMBL/GenBank/DDBJ databases">
        <authorList>
            <person name="Andreotti S."/>
            <person name="Wyler E."/>
        </authorList>
    </citation>
    <scope>NUCLEOTIDE SEQUENCE</scope>
</reference>
<keyword evidence="6" id="KW-0443">Lipid metabolism</keyword>
<dbReference type="EMBL" id="CALSGD010001587">
    <property type="protein sequence ID" value="CAH7294390.1"/>
    <property type="molecule type" value="Genomic_DNA"/>
</dbReference>
<evidence type="ECO:0000259" key="19">
    <source>
        <dbReference type="Pfam" id="PF00975"/>
    </source>
</evidence>
<comment type="catalytic activity">
    <reaction evidence="9">
        <text>dodecanoyl-CoA + H2O = dodecanoate + CoA + H(+)</text>
        <dbReference type="Rhea" id="RHEA:30135"/>
        <dbReference type="ChEBI" id="CHEBI:15377"/>
        <dbReference type="ChEBI" id="CHEBI:15378"/>
        <dbReference type="ChEBI" id="CHEBI:18262"/>
        <dbReference type="ChEBI" id="CHEBI:57287"/>
        <dbReference type="ChEBI" id="CHEBI:57375"/>
    </reaction>
    <physiologicalReaction direction="left-to-right" evidence="9">
        <dbReference type="Rhea" id="RHEA:30136"/>
    </physiologicalReaction>
</comment>
<name>A0AAV0A830_PHORO</name>
<evidence type="ECO:0000256" key="11">
    <source>
        <dbReference type="ARBA" id="ARBA00048536"/>
    </source>
</evidence>
<dbReference type="EC" id="3.1.2.14" evidence="2"/>
<accession>A0AAV0A830</accession>
<dbReference type="Pfam" id="PF00975">
    <property type="entry name" value="Thioesterase"/>
    <property type="match status" value="1"/>
</dbReference>
<dbReference type="FunFam" id="3.40.50.1820:FF:000153">
    <property type="entry name" value="Surfactin synthase thioesterase subunit"/>
    <property type="match status" value="1"/>
</dbReference>
<evidence type="ECO:0000256" key="15">
    <source>
        <dbReference type="ARBA" id="ARBA00073799"/>
    </source>
</evidence>
<evidence type="ECO:0000256" key="9">
    <source>
        <dbReference type="ARBA" id="ARBA00048074"/>
    </source>
</evidence>
<dbReference type="InterPro" id="IPR001031">
    <property type="entry name" value="Thioesterase"/>
</dbReference>
<protein>
    <recommendedName>
        <fullName evidence="15">S-acyl fatty acid synthase thioesterase, medium chain</fullName>
        <ecNumber evidence="2">3.1.2.14</ecNumber>
    </recommendedName>
    <alternativeName>
        <fullName evidence="16">Oleoyl-ACP hydrolase</fullName>
    </alternativeName>
    <alternativeName>
        <fullName evidence="18">Thioesterase II</fullName>
    </alternativeName>
    <alternativeName>
        <fullName evidence="17">Thioesterase domain-containing protein 1</fullName>
    </alternativeName>
</protein>
<dbReference type="AlphaFoldDB" id="A0AAV0A830"/>
<evidence type="ECO:0000256" key="7">
    <source>
        <dbReference type="ARBA" id="ARBA00023160"/>
    </source>
</evidence>
<dbReference type="GO" id="GO:0016297">
    <property type="term" value="F:fatty acyl-[ACP] hydrolase activity"/>
    <property type="evidence" value="ECO:0007669"/>
    <property type="project" value="UniProtKB-EC"/>
</dbReference>
<evidence type="ECO:0000256" key="1">
    <source>
        <dbReference type="ARBA" id="ARBA00007169"/>
    </source>
</evidence>
<dbReference type="Gene3D" id="3.40.50.1820">
    <property type="entry name" value="alpha/beta hydrolase"/>
    <property type="match status" value="1"/>
</dbReference>
<organism evidence="20 21">
    <name type="scientific">Phodopus roborovskii</name>
    <name type="common">Roborovski's desert hamster</name>
    <name type="synonym">Cricetulus roborovskii</name>
    <dbReference type="NCBI Taxonomy" id="109678"/>
    <lineage>
        <taxon>Eukaryota</taxon>
        <taxon>Metazoa</taxon>
        <taxon>Chordata</taxon>
        <taxon>Craniata</taxon>
        <taxon>Vertebrata</taxon>
        <taxon>Euteleostomi</taxon>
        <taxon>Mammalia</taxon>
        <taxon>Eutheria</taxon>
        <taxon>Euarchontoglires</taxon>
        <taxon>Glires</taxon>
        <taxon>Rodentia</taxon>
        <taxon>Myomorpha</taxon>
        <taxon>Muroidea</taxon>
        <taxon>Cricetidae</taxon>
        <taxon>Cricetinae</taxon>
        <taxon>Phodopus</taxon>
    </lineage>
</organism>
<evidence type="ECO:0000256" key="5">
    <source>
        <dbReference type="ARBA" id="ARBA00022832"/>
    </source>
</evidence>
<comment type="similarity">
    <text evidence="1">Belongs to the thioesterase family.</text>
</comment>
<proteinExistence type="inferred from homology"/>
<evidence type="ECO:0000256" key="8">
    <source>
        <dbReference type="ARBA" id="ARBA00047969"/>
    </source>
</evidence>
<comment type="caution">
    <text evidence="20">The sequence shown here is derived from an EMBL/GenBank/DDBJ whole genome shotgun (WGS) entry which is preliminary data.</text>
</comment>
<keyword evidence="5" id="KW-0276">Fatty acid metabolism</keyword>
<keyword evidence="21" id="KW-1185">Reference proteome</keyword>
<evidence type="ECO:0000256" key="17">
    <source>
        <dbReference type="ARBA" id="ARBA00076433"/>
    </source>
</evidence>
<evidence type="ECO:0000256" key="3">
    <source>
        <dbReference type="ARBA" id="ARBA00022516"/>
    </source>
</evidence>
<evidence type="ECO:0000256" key="4">
    <source>
        <dbReference type="ARBA" id="ARBA00022801"/>
    </source>
</evidence>
<dbReference type="GO" id="GO:0051792">
    <property type="term" value="P:medium-chain fatty acid biosynthetic process"/>
    <property type="evidence" value="ECO:0007669"/>
    <property type="project" value="UniProtKB-ARBA"/>
</dbReference>
<comment type="function">
    <text evidence="13">Contributes to the release of free fatty acids from fatty acid synthase (FASN). Has broad substrate specificity, giving rise to a range of free fatty acids with chain lengths between 10 and 16 carbon atoms (C10 - C16).</text>
</comment>
<dbReference type="SUPFAM" id="SSF53474">
    <property type="entry name" value="alpha/beta-Hydrolases"/>
    <property type="match status" value="1"/>
</dbReference>
<dbReference type="InterPro" id="IPR012223">
    <property type="entry name" value="TEII"/>
</dbReference>
<evidence type="ECO:0000256" key="16">
    <source>
        <dbReference type="ARBA" id="ARBA00075385"/>
    </source>
</evidence>
<keyword evidence="3" id="KW-0444">Lipid biosynthesis</keyword>
<dbReference type="PANTHER" id="PTHR11487">
    <property type="entry name" value="THIOESTERASE"/>
    <property type="match status" value="1"/>
</dbReference>
<keyword evidence="7" id="KW-0275">Fatty acid biosynthesis</keyword>
<comment type="catalytic activity">
    <reaction evidence="8">
        <text>decanoyl-CoA + H2O = decanoate + CoA + H(+)</text>
        <dbReference type="Rhea" id="RHEA:40059"/>
        <dbReference type="ChEBI" id="CHEBI:15377"/>
        <dbReference type="ChEBI" id="CHEBI:15378"/>
        <dbReference type="ChEBI" id="CHEBI:27689"/>
        <dbReference type="ChEBI" id="CHEBI:57287"/>
        <dbReference type="ChEBI" id="CHEBI:61430"/>
    </reaction>
    <physiologicalReaction direction="left-to-right" evidence="8">
        <dbReference type="Rhea" id="RHEA:40060"/>
    </physiologicalReaction>
</comment>
<comment type="catalytic activity">
    <reaction evidence="11">
        <text>(9Z)-octadecenoyl-[ACP] + H2O = (9Z)-octadecenoate + holo-[ACP] + H(+)</text>
        <dbReference type="Rhea" id="RHEA:15057"/>
        <dbReference type="Rhea" id="RHEA-COMP:9685"/>
        <dbReference type="Rhea" id="RHEA-COMP:9924"/>
        <dbReference type="ChEBI" id="CHEBI:15377"/>
        <dbReference type="ChEBI" id="CHEBI:15378"/>
        <dbReference type="ChEBI" id="CHEBI:30823"/>
        <dbReference type="ChEBI" id="CHEBI:64479"/>
        <dbReference type="ChEBI" id="CHEBI:78783"/>
        <dbReference type="EC" id="3.1.2.14"/>
    </reaction>
</comment>
<dbReference type="InterPro" id="IPR029058">
    <property type="entry name" value="AB_hydrolase_fold"/>
</dbReference>
<evidence type="ECO:0000256" key="2">
    <source>
        <dbReference type="ARBA" id="ARBA00012480"/>
    </source>
</evidence>
<dbReference type="Proteomes" id="UP001152836">
    <property type="component" value="Unassembled WGS sequence"/>
</dbReference>
<evidence type="ECO:0000256" key="6">
    <source>
        <dbReference type="ARBA" id="ARBA00023098"/>
    </source>
</evidence>
<evidence type="ECO:0000256" key="12">
    <source>
        <dbReference type="ARBA" id="ARBA00052691"/>
    </source>
</evidence>
<comment type="catalytic activity">
    <reaction evidence="12">
        <text>hexadecanoyl-CoA + H2O = hexadecanoate + CoA + H(+)</text>
        <dbReference type="Rhea" id="RHEA:16645"/>
        <dbReference type="ChEBI" id="CHEBI:7896"/>
        <dbReference type="ChEBI" id="CHEBI:15377"/>
        <dbReference type="ChEBI" id="CHEBI:15378"/>
        <dbReference type="ChEBI" id="CHEBI:57287"/>
        <dbReference type="ChEBI" id="CHEBI:57379"/>
    </reaction>
    <physiologicalReaction direction="left-to-right" evidence="12">
        <dbReference type="Rhea" id="RHEA:16646"/>
    </physiologicalReaction>
</comment>
<gene>
    <name evidence="20" type="primary">Olah</name>
    <name evidence="20" type="ORF">PHOROB_LOCUS15778</name>
</gene>
<evidence type="ECO:0000256" key="10">
    <source>
        <dbReference type="ARBA" id="ARBA00048180"/>
    </source>
</evidence>
<evidence type="ECO:0000256" key="14">
    <source>
        <dbReference type="ARBA" id="ARBA00065224"/>
    </source>
</evidence>
<evidence type="ECO:0000313" key="20">
    <source>
        <dbReference type="EMBL" id="CAH7294390.1"/>
    </source>
</evidence>